<organism evidence="1">
    <name type="scientific">freshwater metagenome</name>
    <dbReference type="NCBI Taxonomy" id="449393"/>
    <lineage>
        <taxon>unclassified sequences</taxon>
        <taxon>metagenomes</taxon>
        <taxon>ecological metagenomes</taxon>
    </lineage>
</organism>
<dbReference type="AlphaFoldDB" id="A0A6J6BYV9"/>
<accession>A0A6J6BYV9</accession>
<evidence type="ECO:0000313" key="1">
    <source>
        <dbReference type="EMBL" id="CAB4544106.1"/>
    </source>
</evidence>
<dbReference type="EMBL" id="CAEZSU010000028">
    <property type="protein sequence ID" value="CAB4544106.1"/>
    <property type="molecule type" value="Genomic_DNA"/>
</dbReference>
<protein>
    <submittedName>
        <fullName evidence="1">Unannotated protein</fullName>
    </submittedName>
</protein>
<name>A0A6J6BYV9_9ZZZZ</name>
<sequence length="131" mass="14417">MIPVARFRNGIEQLGATLAPFVLAFVGITKRDARFHCELFNRSDEIEMLNLADKGDDIALGATPKAVIELLLGVDRERTGLLLVKWAQALPPATDSFQLNMLGDDRDNVSGIPYRCDVIVLNAHVCLRAGR</sequence>
<gene>
    <name evidence="1" type="ORF">UFOPK1495_00383</name>
</gene>
<proteinExistence type="predicted"/>
<reference evidence="1" key="1">
    <citation type="submission" date="2020-05" db="EMBL/GenBank/DDBJ databases">
        <authorList>
            <person name="Chiriac C."/>
            <person name="Salcher M."/>
            <person name="Ghai R."/>
            <person name="Kavagutti S V."/>
        </authorList>
    </citation>
    <scope>NUCLEOTIDE SEQUENCE</scope>
</reference>